<dbReference type="AlphaFoldDB" id="A0A0A8ZHU9"/>
<protein>
    <submittedName>
        <fullName evidence="1">Uncharacterized protein</fullName>
    </submittedName>
</protein>
<proteinExistence type="predicted"/>
<dbReference type="EMBL" id="GBRH01260642">
    <property type="protein sequence ID" value="JAD37253.1"/>
    <property type="molecule type" value="Transcribed_RNA"/>
</dbReference>
<accession>A0A0A8ZHU9</accession>
<organism evidence="1">
    <name type="scientific">Arundo donax</name>
    <name type="common">Giant reed</name>
    <name type="synonym">Donax arundinaceus</name>
    <dbReference type="NCBI Taxonomy" id="35708"/>
    <lineage>
        <taxon>Eukaryota</taxon>
        <taxon>Viridiplantae</taxon>
        <taxon>Streptophyta</taxon>
        <taxon>Embryophyta</taxon>
        <taxon>Tracheophyta</taxon>
        <taxon>Spermatophyta</taxon>
        <taxon>Magnoliopsida</taxon>
        <taxon>Liliopsida</taxon>
        <taxon>Poales</taxon>
        <taxon>Poaceae</taxon>
        <taxon>PACMAD clade</taxon>
        <taxon>Arundinoideae</taxon>
        <taxon>Arundineae</taxon>
        <taxon>Arundo</taxon>
    </lineage>
</organism>
<name>A0A0A8ZHU9_ARUDO</name>
<sequence length="51" mass="5753">MVHDNQVPAWPCRGHGLHDHCHVGPGAWVAHLCLLWWLPFDMDGVLICCAH</sequence>
<reference evidence="1" key="1">
    <citation type="submission" date="2014-09" db="EMBL/GenBank/DDBJ databases">
        <authorList>
            <person name="Magalhaes I.L.F."/>
            <person name="Oliveira U."/>
            <person name="Santos F.R."/>
            <person name="Vidigal T.H.D.A."/>
            <person name="Brescovit A.D."/>
            <person name="Santos A.J."/>
        </authorList>
    </citation>
    <scope>NUCLEOTIDE SEQUENCE</scope>
    <source>
        <tissue evidence="1">Shoot tissue taken approximately 20 cm above the soil surface</tissue>
    </source>
</reference>
<evidence type="ECO:0000313" key="1">
    <source>
        <dbReference type="EMBL" id="JAD37253.1"/>
    </source>
</evidence>
<reference evidence="1" key="2">
    <citation type="journal article" date="2015" name="Data Brief">
        <title>Shoot transcriptome of the giant reed, Arundo donax.</title>
        <authorList>
            <person name="Barrero R.A."/>
            <person name="Guerrero F.D."/>
            <person name="Moolhuijzen P."/>
            <person name="Goolsby J.A."/>
            <person name="Tidwell J."/>
            <person name="Bellgard S.E."/>
            <person name="Bellgard M.I."/>
        </authorList>
    </citation>
    <scope>NUCLEOTIDE SEQUENCE</scope>
    <source>
        <tissue evidence="1">Shoot tissue taken approximately 20 cm above the soil surface</tissue>
    </source>
</reference>